<reference evidence="1" key="1">
    <citation type="submission" date="2019-10" db="EMBL/GenBank/DDBJ databases">
        <authorList>
            <consortium name="DOE Joint Genome Institute"/>
            <person name="Kuo A."/>
            <person name="Miyauchi S."/>
            <person name="Kiss E."/>
            <person name="Drula E."/>
            <person name="Kohler A."/>
            <person name="Sanchez-Garcia M."/>
            <person name="Andreopoulos B."/>
            <person name="Barry K.W."/>
            <person name="Bonito G."/>
            <person name="Buee M."/>
            <person name="Carver A."/>
            <person name="Chen C."/>
            <person name="Cichocki N."/>
            <person name="Clum A."/>
            <person name="Culley D."/>
            <person name="Crous P.W."/>
            <person name="Fauchery L."/>
            <person name="Girlanda M."/>
            <person name="Hayes R."/>
            <person name="Keri Z."/>
            <person name="Labutti K."/>
            <person name="Lipzen A."/>
            <person name="Lombard V."/>
            <person name="Magnuson J."/>
            <person name="Maillard F."/>
            <person name="Morin E."/>
            <person name="Murat C."/>
            <person name="Nolan M."/>
            <person name="Ohm R."/>
            <person name="Pangilinan J."/>
            <person name="Pereira M."/>
            <person name="Perotto S."/>
            <person name="Peter M."/>
            <person name="Riley R."/>
            <person name="Sitrit Y."/>
            <person name="Stielow B."/>
            <person name="Szollosi G."/>
            <person name="Zifcakova L."/>
            <person name="Stursova M."/>
            <person name="Spatafora J.W."/>
            <person name="Tedersoo L."/>
            <person name="Vaario L.-M."/>
            <person name="Yamada A."/>
            <person name="Yan M."/>
            <person name="Wang P."/>
            <person name="Xu J."/>
            <person name="Bruns T."/>
            <person name="Baldrian P."/>
            <person name="Vilgalys R."/>
            <person name="Henrissat B."/>
            <person name="Grigoriev I.V."/>
            <person name="Hibbett D."/>
            <person name="Nagy L.G."/>
            <person name="Martin F.M."/>
        </authorList>
    </citation>
    <scope>NUCLEOTIDE SEQUENCE</scope>
    <source>
        <strain evidence="1">P2</strain>
    </source>
</reference>
<name>A0ACB6ZUD1_THEGA</name>
<accession>A0ACB6ZUD1</accession>
<comment type="caution">
    <text evidence="1">The sequence shown here is derived from an EMBL/GenBank/DDBJ whole genome shotgun (WGS) entry which is preliminary data.</text>
</comment>
<sequence>MSLLFAVSTSRFFSSHRLLLSDSATRVYLCDTTVAQSSCPYNHRTDHIAITPVGLLFSHPHRFTRHSVHIQKTLRLISDTSHPVPLLPARAPTIFIHSDPKLEQYGPSKENFPSILIVFQEFFLWLSPIDRVCVRSSCTLAASRVAVRGLVLYSSPSPSRYQGQRSPSRHFPRLFSLFIGWTTSFSTLFVTLILLQPHFLVLGTLIRSSSHTHITLRRCSSTLLHTQLPSSPFYDLIIRFNRLFYVFRLYISFAFLVCSFQPHTLEVVRFSPFGPCRPVLLTGVFVLICESARYTIRRAYPPSTLHPVTCAFAHALVARGR</sequence>
<evidence type="ECO:0000313" key="1">
    <source>
        <dbReference type="EMBL" id="KAF9653465.1"/>
    </source>
</evidence>
<reference evidence="1" key="2">
    <citation type="journal article" date="2020" name="Nat. Commun.">
        <title>Large-scale genome sequencing of mycorrhizal fungi provides insights into the early evolution of symbiotic traits.</title>
        <authorList>
            <person name="Miyauchi S."/>
            <person name="Kiss E."/>
            <person name="Kuo A."/>
            <person name="Drula E."/>
            <person name="Kohler A."/>
            <person name="Sanchez-Garcia M."/>
            <person name="Morin E."/>
            <person name="Andreopoulos B."/>
            <person name="Barry K.W."/>
            <person name="Bonito G."/>
            <person name="Buee M."/>
            <person name="Carver A."/>
            <person name="Chen C."/>
            <person name="Cichocki N."/>
            <person name="Clum A."/>
            <person name="Culley D."/>
            <person name="Crous P.W."/>
            <person name="Fauchery L."/>
            <person name="Girlanda M."/>
            <person name="Hayes R.D."/>
            <person name="Keri Z."/>
            <person name="LaButti K."/>
            <person name="Lipzen A."/>
            <person name="Lombard V."/>
            <person name="Magnuson J."/>
            <person name="Maillard F."/>
            <person name="Murat C."/>
            <person name="Nolan M."/>
            <person name="Ohm R.A."/>
            <person name="Pangilinan J."/>
            <person name="Pereira M.F."/>
            <person name="Perotto S."/>
            <person name="Peter M."/>
            <person name="Pfister S."/>
            <person name="Riley R."/>
            <person name="Sitrit Y."/>
            <person name="Stielow J.B."/>
            <person name="Szollosi G."/>
            <person name="Zifcakova L."/>
            <person name="Stursova M."/>
            <person name="Spatafora J.W."/>
            <person name="Tedersoo L."/>
            <person name="Vaario L.M."/>
            <person name="Yamada A."/>
            <person name="Yan M."/>
            <person name="Wang P."/>
            <person name="Xu J."/>
            <person name="Bruns T."/>
            <person name="Baldrian P."/>
            <person name="Vilgalys R."/>
            <person name="Dunand C."/>
            <person name="Henrissat B."/>
            <person name="Grigoriev I.V."/>
            <person name="Hibbett D."/>
            <person name="Nagy L.G."/>
            <person name="Martin F.M."/>
        </authorList>
    </citation>
    <scope>NUCLEOTIDE SEQUENCE</scope>
    <source>
        <strain evidence="1">P2</strain>
    </source>
</reference>
<organism evidence="1 2">
    <name type="scientific">Thelephora ganbajun</name>
    <name type="common">Ganba fungus</name>
    <dbReference type="NCBI Taxonomy" id="370292"/>
    <lineage>
        <taxon>Eukaryota</taxon>
        <taxon>Fungi</taxon>
        <taxon>Dikarya</taxon>
        <taxon>Basidiomycota</taxon>
        <taxon>Agaricomycotina</taxon>
        <taxon>Agaricomycetes</taxon>
        <taxon>Thelephorales</taxon>
        <taxon>Thelephoraceae</taxon>
        <taxon>Thelephora</taxon>
    </lineage>
</organism>
<proteinExistence type="predicted"/>
<evidence type="ECO:0000313" key="2">
    <source>
        <dbReference type="Proteomes" id="UP000886501"/>
    </source>
</evidence>
<dbReference type="Proteomes" id="UP000886501">
    <property type="component" value="Unassembled WGS sequence"/>
</dbReference>
<keyword evidence="2" id="KW-1185">Reference proteome</keyword>
<protein>
    <submittedName>
        <fullName evidence="1">Uncharacterized protein</fullName>
    </submittedName>
</protein>
<gene>
    <name evidence="1" type="ORF">BDM02DRAFT_1925037</name>
</gene>
<dbReference type="EMBL" id="MU117964">
    <property type="protein sequence ID" value="KAF9653465.1"/>
    <property type="molecule type" value="Genomic_DNA"/>
</dbReference>